<feature type="transmembrane region" description="Helical" evidence="1">
    <location>
        <begin position="40"/>
        <end position="60"/>
    </location>
</feature>
<reference evidence="2 3" key="1">
    <citation type="journal article" date="2012" name="Arch. Virol.">
        <title>Comparative full-length sequence analysis of Marek's disease virus vaccine strain 814.</title>
        <authorList>
            <person name="Zhang F."/>
            <person name="Liu C.J."/>
            <person name="Zhang Y.P."/>
            <person name="Li Z.J."/>
            <person name="Liu A.L."/>
            <person name="Yan F.H."/>
            <person name="Cong F."/>
            <person name="Cheng Y."/>
        </authorList>
    </citation>
    <scope>NUCLEOTIDE SEQUENCE [LARGE SCALE GENOMIC DNA]</scope>
    <source>
        <strain evidence="2">814</strain>
    </source>
</reference>
<evidence type="ECO:0000313" key="3">
    <source>
        <dbReference type="Proteomes" id="UP000108473"/>
    </source>
</evidence>
<gene>
    <name evidence="2" type="primary">LORF4</name>
</gene>
<organism evidence="2 3">
    <name type="scientific">Gallid herpesvirus 2 strain 814</name>
    <dbReference type="NCBI Taxonomy" id="1123959"/>
    <lineage>
        <taxon>Viruses</taxon>
        <taxon>Duplodnaviria</taxon>
        <taxon>Heunggongvirae</taxon>
        <taxon>Peploviricota</taxon>
        <taxon>Herviviricetes</taxon>
        <taxon>Herpesvirales</taxon>
        <taxon>Orthoherpesviridae</taxon>
        <taxon>Alphaherpesvirinae</taxon>
        <taxon>Mardivirus</taxon>
        <taxon>Mardivirus gallidalpha2</taxon>
        <taxon>Gallid alphaherpesvirus 2</taxon>
    </lineage>
</organism>
<sequence length="142" mass="15996">MQPDPRFLRGPLGPFSAIRFRNVRSPTFTEFSNPLFKTSFIIRTVPIIGLIHAAMAFCSYHRMNSGMLQLTLIKMPVGISSDGSAAYPAFEDNKFGRQSSRIMELMFATLIKPCTRSYFDHARTVLVLVNIPSTKERCTSTL</sequence>
<name>G9CUA6_9ALPH</name>
<keyword evidence="1" id="KW-1133">Transmembrane helix</keyword>
<keyword evidence="1" id="KW-0472">Membrane</keyword>
<dbReference type="Proteomes" id="UP000108473">
    <property type="component" value="Segment"/>
</dbReference>
<dbReference type="EMBL" id="JF742597">
    <property type="protein sequence ID" value="AEV54980.1"/>
    <property type="molecule type" value="Genomic_DNA"/>
</dbReference>
<proteinExistence type="predicted"/>
<evidence type="ECO:0000313" key="2">
    <source>
        <dbReference type="EMBL" id="AEV54980.1"/>
    </source>
</evidence>
<keyword evidence="1" id="KW-0812">Transmembrane</keyword>
<accession>G9CUA6</accession>
<protein>
    <submittedName>
        <fullName evidence="2">LORF4</fullName>
    </submittedName>
</protein>
<evidence type="ECO:0000256" key="1">
    <source>
        <dbReference type="SAM" id="Phobius"/>
    </source>
</evidence>